<gene>
    <name evidence="9" type="ORF">GT360_09570</name>
</gene>
<dbReference type="CDD" id="cd14014">
    <property type="entry name" value="STKc_PknB_like"/>
    <property type="match status" value="1"/>
</dbReference>
<dbReference type="SUPFAM" id="SSF81606">
    <property type="entry name" value="PP2C-like"/>
    <property type="match status" value="1"/>
</dbReference>
<evidence type="ECO:0000313" key="10">
    <source>
        <dbReference type="Proteomes" id="UP000464262"/>
    </source>
</evidence>
<dbReference type="Gene3D" id="3.60.40.10">
    <property type="entry name" value="PPM-type phosphatase domain"/>
    <property type="match status" value="1"/>
</dbReference>
<dbReference type="PROSITE" id="PS50011">
    <property type="entry name" value="PROTEIN_KINASE_DOM"/>
    <property type="match status" value="1"/>
</dbReference>
<evidence type="ECO:0000259" key="7">
    <source>
        <dbReference type="PROSITE" id="PS50011"/>
    </source>
</evidence>
<dbReference type="Pfam" id="PF00069">
    <property type="entry name" value="Pkinase"/>
    <property type="match status" value="1"/>
</dbReference>
<reference evidence="9 10" key="1">
    <citation type="submission" date="2020-01" db="EMBL/GenBank/DDBJ databases">
        <title>Whole genome and functional gene identification of agarase of Vibrio HN897.</title>
        <authorList>
            <person name="Liu Y."/>
            <person name="Zhao Z."/>
        </authorList>
    </citation>
    <scope>NUCLEOTIDE SEQUENCE [LARGE SCALE GENOMIC DNA]</scope>
    <source>
        <strain evidence="9 10">HN897</strain>
    </source>
</reference>
<organism evidence="9 10">
    <name type="scientific">Vibrio astriarenae</name>
    <dbReference type="NCBI Taxonomy" id="1481923"/>
    <lineage>
        <taxon>Bacteria</taxon>
        <taxon>Pseudomonadati</taxon>
        <taxon>Pseudomonadota</taxon>
        <taxon>Gammaproteobacteria</taxon>
        <taxon>Vibrionales</taxon>
        <taxon>Vibrionaceae</taxon>
        <taxon>Vibrio</taxon>
    </lineage>
</organism>
<keyword evidence="4 9" id="KW-0418">Kinase</keyword>
<dbReference type="GO" id="GO:0004674">
    <property type="term" value="F:protein serine/threonine kinase activity"/>
    <property type="evidence" value="ECO:0007669"/>
    <property type="project" value="UniProtKB-KW"/>
</dbReference>
<protein>
    <submittedName>
        <fullName evidence="9">Protein kinase</fullName>
    </submittedName>
</protein>
<evidence type="ECO:0000259" key="8">
    <source>
        <dbReference type="PROSITE" id="PS51746"/>
    </source>
</evidence>
<evidence type="ECO:0000256" key="6">
    <source>
        <dbReference type="SAM" id="Phobius"/>
    </source>
</evidence>
<sequence>MNSPNTLMMPKLSLSFGGYSDKGRRQDNQDAFVINIPEKHHELTHKGVVACIADGVSCSEQSQKASHTAVMQFIADYYATPYSWSIKSSANKILTSLNAWLFEQGTQSGLSHNGLVTTFSVLVIKSNTAHIFHVGDSRIYLMRDNKLQQLTRDHQRVNFGKAAYLTRALGMDNTLEVDYQTVPLQLEDRFLLCTDGVHDYLSDEQIGTALANKSHHTQSNSQLETASQSLCRSALKNQSQDNLSALIVEINHLPNHSQLEYQQNILTRAIPPALAEGNTLEGYHIDKVLHAGTRSHVYQVTEQSTGAQYVLKTPSEYDADNALVLQQFANEYWVSTQLNSERIMKMYPTSKTSPFIYQLCEHIEGVTLRQWMYDNPMPELSKVRVILDEIVKALRIFQRAEMVHRDLKPENIMITTTGAIKIIDFGAVKVSSFEEFSDEGGAIVQDEVPLGALNYIAPEYIDTGVATTTSDLFSVAVIGYEMLTGSLPYKPATSQNVQKARHTQWQYHSMNEYRQDMPNWIDLTFRKATHHLPQRRYEVLSEFVLDLYTPNQKLQREFKEKPLLQRQPVVFWKLTTLILFAIALIQLIMLLS</sequence>
<evidence type="ECO:0000313" key="9">
    <source>
        <dbReference type="EMBL" id="QIA63752.1"/>
    </source>
</evidence>
<dbReference type="GO" id="GO:0005524">
    <property type="term" value="F:ATP binding"/>
    <property type="evidence" value="ECO:0007669"/>
    <property type="project" value="UniProtKB-KW"/>
</dbReference>
<keyword evidence="6" id="KW-0812">Transmembrane</keyword>
<feature type="domain" description="PPM-type phosphatase" evidence="8">
    <location>
        <begin position="15"/>
        <end position="250"/>
    </location>
</feature>
<proteinExistence type="predicted"/>
<evidence type="ECO:0000256" key="3">
    <source>
        <dbReference type="ARBA" id="ARBA00022741"/>
    </source>
</evidence>
<feature type="domain" description="Protein kinase" evidence="7">
    <location>
        <begin position="283"/>
        <end position="570"/>
    </location>
</feature>
<evidence type="ECO:0000256" key="1">
    <source>
        <dbReference type="ARBA" id="ARBA00022527"/>
    </source>
</evidence>
<dbReference type="EMBL" id="CP047475">
    <property type="protein sequence ID" value="QIA63752.1"/>
    <property type="molecule type" value="Genomic_DNA"/>
</dbReference>
<dbReference type="PROSITE" id="PS51746">
    <property type="entry name" value="PPM_2"/>
    <property type="match status" value="1"/>
</dbReference>
<keyword evidence="5" id="KW-0067">ATP-binding</keyword>
<dbReference type="PANTHER" id="PTHR24351">
    <property type="entry name" value="RIBOSOMAL PROTEIN S6 KINASE"/>
    <property type="match status" value="1"/>
</dbReference>
<name>A0A7Z2YDV8_9VIBR</name>
<dbReference type="Gene3D" id="1.10.510.10">
    <property type="entry name" value="Transferase(Phosphotransferase) domain 1"/>
    <property type="match status" value="1"/>
</dbReference>
<keyword evidence="10" id="KW-1185">Reference proteome</keyword>
<dbReference type="RefSeq" id="WP_164648647.1">
    <property type="nucleotide sequence ID" value="NZ_CP047475.1"/>
</dbReference>
<dbReference type="Proteomes" id="UP000464262">
    <property type="component" value="Chromosome 1"/>
</dbReference>
<feature type="transmembrane region" description="Helical" evidence="6">
    <location>
        <begin position="570"/>
        <end position="591"/>
    </location>
</feature>
<dbReference type="Pfam" id="PF13672">
    <property type="entry name" value="PP2C_2"/>
    <property type="match status" value="1"/>
</dbReference>
<dbReference type="PROSITE" id="PS00108">
    <property type="entry name" value="PROTEIN_KINASE_ST"/>
    <property type="match status" value="1"/>
</dbReference>
<dbReference type="KEGG" id="vas:GT360_09570"/>
<dbReference type="AlphaFoldDB" id="A0A7Z2YDV8"/>
<dbReference type="InterPro" id="IPR008271">
    <property type="entry name" value="Ser/Thr_kinase_AS"/>
</dbReference>
<dbReference type="InterPro" id="IPR036457">
    <property type="entry name" value="PPM-type-like_dom_sf"/>
</dbReference>
<dbReference type="CDD" id="cd00143">
    <property type="entry name" value="PP2Cc"/>
    <property type="match status" value="1"/>
</dbReference>
<dbReference type="SMART" id="SM00331">
    <property type="entry name" value="PP2C_SIG"/>
    <property type="match status" value="1"/>
</dbReference>
<evidence type="ECO:0000256" key="5">
    <source>
        <dbReference type="ARBA" id="ARBA00022840"/>
    </source>
</evidence>
<keyword evidence="2" id="KW-0808">Transferase</keyword>
<dbReference type="InterPro" id="IPR001932">
    <property type="entry name" value="PPM-type_phosphatase-like_dom"/>
</dbReference>
<dbReference type="InterPro" id="IPR011009">
    <property type="entry name" value="Kinase-like_dom_sf"/>
</dbReference>
<evidence type="ECO:0000256" key="2">
    <source>
        <dbReference type="ARBA" id="ARBA00022679"/>
    </source>
</evidence>
<keyword evidence="6" id="KW-1133">Transmembrane helix</keyword>
<keyword evidence="3" id="KW-0547">Nucleotide-binding</keyword>
<dbReference type="SUPFAM" id="SSF56112">
    <property type="entry name" value="Protein kinase-like (PK-like)"/>
    <property type="match status" value="1"/>
</dbReference>
<accession>A0A7Z2YDV8</accession>
<dbReference type="SMART" id="SM00220">
    <property type="entry name" value="S_TKc"/>
    <property type="match status" value="1"/>
</dbReference>
<keyword evidence="1" id="KW-0723">Serine/threonine-protein kinase</keyword>
<dbReference type="SMART" id="SM00332">
    <property type="entry name" value="PP2Cc"/>
    <property type="match status" value="1"/>
</dbReference>
<keyword evidence="6" id="KW-0472">Membrane</keyword>
<evidence type="ECO:0000256" key="4">
    <source>
        <dbReference type="ARBA" id="ARBA00022777"/>
    </source>
</evidence>
<dbReference type="InterPro" id="IPR000719">
    <property type="entry name" value="Prot_kinase_dom"/>
</dbReference>